<dbReference type="GO" id="GO:0016301">
    <property type="term" value="F:kinase activity"/>
    <property type="evidence" value="ECO:0007669"/>
    <property type="project" value="UniProtKB-KW"/>
</dbReference>
<comment type="similarity">
    <text evidence="1">Belongs to the FGGY kinase family.</text>
</comment>
<keyword evidence="3" id="KW-0808">Transferase</keyword>
<dbReference type="Gene3D" id="3.30.420.40">
    <property type="match status" value="2"/>
</dbReference>
<proteinExistence type="inferred from homology"/>
<protein>
    <submittedName>
        <fullName evidence="8">FGGY-family carbohydrate kinase</fullName>
    </submittedName>
</protein>
<evidence type="ECO:0000313" key="8">
    <source>
        <dbReference type="EMBL" id="MBM9478199.1"/>
    </source>
</evidence>
<evidence type="ECO:0000259" key="6">
    <source>
        <dbReference type="Pfam" id="PF00370"/>
    </source>
</evidence>
<reference evidence="8" key="1">
    <citation type="submission" date="2021-01" db="EMBL/GenBank/DDBJ databases">
        <title>KCTC 19127 draft genome.</title>
        <authorList>
            <person name="An D."/>
        </authorList>
    </citation>
    <scope>NUCLEOTIDE SEQUENCE</scope>
    <source>
        <strain evidence="8">KCTC 19127</strain>
    </source>
</reference>
<dbReference type="EMBL" id="JAERWL010000015">
    <property type="protein sequence ID" value="MBM9478199.1"/>
    <property type="molecule type" value="Genomic_DNA"/>
</dbReference>
<evidence type="ECO:0000256" key="1">
    <source>
        <dbReference type="ARBA" id="ARBA00009156"/>
    </source>
</evidence>
<dbReference type="InterPro" id="IPR018484">
    <property type="entry name" value="FGGY_N"/>
</dbReference>
<keyword evidence="2" id="KW-0119">Carbohydrate metabolism</keyword>
<evidence type="ECO:0000256" key="4">
    <source>
        <dbReference type="ARBA" id="ARBA00022777"/>
    </source>
</evidence>
<dbReference type="RefSeq" id="WP_205258320.1">
    <property type="nucleotide sequence ID" value="NZ_BAAAPV010000002.1"/>
</dbReference>
<keyword evidence="9" id="KW-1185">Reference proteome</keyword>
<evidence type="ECO:0000256" key="2">
    <source>
        <dbReference type="ARBA" id="ARBA00022629"/>
    </source>
</evidence>
<dbReference type="GO" id="GO:0042732">
    <property type="term" value="P:D-xylose metabolic process"/>
    <property type="evidence" value="ECO:0007669"/>
    <property type="project" value="UniProtKB-KW"/>
</dbReference>
<dbReference type="PANTHER" id="PTHR43095:SF5">
    <property type="entry name" value="XYLULOSE KINASE"/>
    <property type="match status" value="1"/>
</dbReference>
<evidence type="ECO:0000256" key="3">
    <source>
        <dbReference type="ARBA" id="ARBA00022679"/>
    </source>
</evidence>
<feature type="compositionally biased region" description="Basic and acidic residues" evidence="5">
    <location>
        <begin position="44"/>
        <end position="53"/>
    </location>
</feature>
<dbReference type="Proteomes" id="UP000663801">
    <property type="component" value="Unassembled WGS sequence"/>
</dbReference>
<name>A0A939C6K7_9ACTN</name>
<evidence type="ECO:0000313" key="9">
    <source>
        <dbReference type="Proteomes" id="UP000663801"/>
    </source>
</evidence>
<feature type="domain" description="Carbohydrate kinase FGGY C-terminal" evidence="7">
    <location>
        <begin position="315"/>
        <end position="436"/>
    </location>
</feature>
<dbReference type="CDD" id="cd07783">
    <property type="entry name" value="ASKHA_NBD_FGGY_SePSK_AtXK1-like"/>
    <property type="match status" value="1"/>
</dbReference>
<organism evidence="8 9">
    <name type="scientific">Nakamurella flavida</name>
    <dbReference type="NCBI Taxonomy" id="363630"/>
    <lineage>
        <taxon>Bacteria</taxon>
        <taxon>Bacillati</taxon>
        <taxon>Actinomycetota</taxon>
        <taxon>Actinomycetes</taxon>
        <taxon>Nakamurellales</taxon>
        <taxon>Nakamurellaceae</taxon>
        <taxon>Nakamurella</taxon>
    </lineage>
</organism>
<accession>A0A939C6K7</accession>
<dbReference type="PIRSF" id="PIRSF000538">
    <property type="entry name" value="GlpK"/>
    <property type="match status" value="1"/>
</dbReference>
<feature type="region of interest" description="Disordered" evidence="5">
    <location>
        <begin position="34"/>
        <end position="53"/>
    </location>
</feature>
<dbReference type="AlphaFoldDB" id="A0A939C6K7"/>
<evidence type="ECO:0000259" key="7">
    <source>
        <dbReference type="Pfam" id="PF02782"/>
    </source>
</evidence>
<gene>
    <name evidence="8" type="ORF">JL107_17255</name>
</gene>
<keyword evidence="4 8" id="KW-0418">Kinase</keyword>
<keyword evidence="2" id="KW-0859">Xylose metabolism</keyword>
<evidence type="ECO:0000256" key="5">
    <source>
        <dbReference type="SAM" id="MobiDB-lite"/>
    </source>
</evidence>
<dbReference type="PANTHER" id="PTHR43095">
    <property type="entry name" value="SUGAR KINASE"/>
    <property type="match status" value="1"/>
</dbReference>
<sequence>MTAGGTTRDDDVWIGLDLGTQSVRALAVTADGTVAGSGSGKLTSHRDGPAHEQDPAQWWEQVVVATRAALQGISPERVRGVAVDATSGTIVLTDPDGRPLTPGIMYDDTRGAAEVDEINAVGAEVWATLGYQRMQPSWALPSLRWLLRQHPELVGTARLAHQSDVITGRLVGRPVAADLSNALKTGANLDDETWPLDVFERLGIPATLLPPLVRTGAFLGEVGSGAAAETGIPVGTPVIAGATDGCAAQLGAGALRIGSWNSVVGTTLVLKGVSHELIRDPLGVVYSHKAPNGDWLPGGASSTGAGAVSRDFPGADLDELGRRAAAFAPTDVLAYPLVSDGERFPFIAPDARGFLLGDPRDDAEHFAAVLQGVAFVERLCFDYLDLLGAPIGGDLIVTGGATRSPFWNQLRADVLGRPLVLPENAEGALGMAVLAASPGREAADVAAEMVRIRATVDPRPEMLGRYDDAYLRLVGELEGRGWLPASVATLARERTGTGR</sequence>
<comment type="caution">
    <text evidence="8">The sequence shown here is derived from an EMBL/GenBank/DDBJ whole genome shotgun (WGS) entry which is preliminary data.</text>
</comment>
<dbReference type="InterPro" id="IPR050406">
    <property type="entry name" value="FGGY_Carb_Kinase"/>
</dbReference>
<dbReference type="InterPro" id="IPR043129">
    <property type="entry name" value="ATPase_NBD"/>
</dbReference>
<dbReference type="SUPFAM" id="SSF53067">
    <property type="entry name" value="Actin-like ATPase domain"/>
    <property type="match status" value="2"/>
</dbReference>
<dbReference type="Pfam" id="PF02782">
    <property type="entry name" value="FGGY_C"/>
    <property type="match status" value="1"/>
</dbReference>
<feature type="domain" description="Carbohydrate kinase FGGY N-terminal" evidence="6">
    <location>
        <begin position="12"/>
        <end position="251"/>
    </location>
</feature>
<dbReference type="Pfam" id="PF00370">
    <property type="entry name" value="FGGY_N"/>
    <property type="match status" value="1"/>
</dbReference>
<dbReference type="InterPro" id="IPR000577">
    <property type="entry name" value="Carb_kinase_FGGY"/>
</dbReference>
<dbReference type="InterPro" id="IPR018485">
    <property type="entry name" value="FGGY_C"/>
</dbReference>